<dbReference type="AlphaFoldDB" id="A0A9W9GAZ6"/>
<reference evidence="4" key="2">
    <citation type="journal article" date="2023" name="IMA Fungus">
        <title>Comparative genomic study of the Penicillium genus elucidates a diverse pangenome and 15 lateral gene transfer events.</title>
        <authorList>
            <person name="Petersen C."/>
            <person name="Sorensen T."/>
            <person name="Nielsen M.R."/>
            <person name="Sondergaard T.E."/>
            <person name="Sorensen J.L."/>
            <person name="Fitzpatrick D.A."/>
            <person name="Frisvad J.C."/>
            <person name="Nielsen K.L."/>
        </authorList>
    </citation>
    <scope>NUCLEOTIDE SEQUENCE</scope>
    <source>
        <strain evidence="4">IBT 34128</strain>
    </source>
</reference>
<evidence type="ECO:0000313" key="4">
    <source>
        <dbReference type="EMBL" id="KAJ5114680.1"/>
    </source>
</evidence>
<dbReference type="PROSITE" id="PS51420">
    <property type="entry name" value="RHO"/>
    <property type="match status" value="1"/>
</dbReference>
<keyword evidence="5" id="KW-1185">Reference proteome</keyword>
<protein>
    <submittedName>
        <fullName evidence="4">Uncharacterized protein</fullName>
    </submittedName>
</protein>
<dbReference type="GO" id="GO:0007264">
    <property type="term" value="P:small GTPase-mediated signal transduction"/>
    <property type="evidence" value="ECO:0007669"/>
    <property type="project" value="InterPro"/>
</dbReference>
<dbReference type="InterPro" id="IPR027417">
    <property type="entry name" value="P-loop_NTPase"/>
</dbReference>
<dbReference type="SUPFAM" id="SSF52540">
    <property type="entry name" value="P-loop containing nucleoside triphosphate hydrolases"/>
    <property type="match status" value="1"/>
</dbReference>
<comment type="caution">
    <text evidence="4">The sequence shown here is derived from an EMBL/GenBank/DDBJ whole genome shotgun (WGS) entry which is preliminary data.</text>
</comment>
<dbReference type="InterPro" id="IPR005225">
    <property type="entry name" value="Small_GTP-bd"/>
</dbReference>
<dbReference type="SMART" id="SM00175">
    <property type="entry name" value="RAB"/>
    <property type="match status" value="1"/>
</dbReference>
<dbReference type="GO" id="GO:0003924">
    <property type="term" value="F:GTPase activity"/>
    <property type="evidence" value="ECO:0007669"/>
    <property type="project" value="InterPro"/>
</dbReference>
<name>A0A9W9GAZ6_9EURO</name>
<dbReference type="RefSeq" id="XP_056515873.1">
    <property type="nucleotide sequence ID" value="XM_056651023.1"/>
</dbReference>
<gene>
    <name evidence="4" type="ORF">NUU61_000439</name>
</gene>
<sequence length="222" mass="24402">MATGPATQSLKCVVTGDGAVGKTCLLISYTTNAFPGEYIPTVLVPLHLLGFQNESSLISSGSFDNYTASVMVDGRPISLGLWDTAGQEDYDRLRPLSYPQTDVFLICFSIVSPPSFDNVKAKWYPEIEHHAPSVPIILVGTKLDLRDDRATTETLRARKMEPVSYEQALAAAKEIRAHKYLECSALTQRNLKSVFDEAIRAVLNPRPATKSGRRGVNKCKIL</sequence>
<dbReference type="PANTHER" id="PTHR24072">
    <property type="entry name" value="RHO FAMILY GTPASE"/>
    <property type="match status" value="1"/>
</dbReference>
<dbReference type="PROSITE" id="PS51421">
    <property type="entry name" value="RAS"/>
    <property type="match status" value="1"/>
</dbReference>
<dbReference type="InterPro" id="IPR001806">
    <property type="entry name" value="Small_GTPase"/>
</dbReference>
<keyword evidence="1" id="KW-0488">Methylation</keyword>
<reference evidence="4" key="1">
    <citation type="submission" date="2022-11" db="EMBL/GenBank/DDBJ databases">
        <authorList>
            <person name="Petersen C."/>
        </authorList>
    </citation>
    <scope>NUCLEOTIDE SEQUENCE</scope>
    <source>
        <strain evidence="4">IBT 34128</strain>
    </source>
</reference>
<dbReference type="Proteomes" id="UP001141434">
    <property type="component" value="Unassembled WGS sequence"/>
</dbReference>
<proteinExistence type="predicted"/>
<evidence type="ECO:0000256" key="2">
    <source>
        <dbReference type="ARBA" id="ARBA00022741"/>
    </source>
</evidence>
<organism evidence="4 5">
    <name type="scientific">Penicillium alfredii</name>
    <dbReference type="NCBI Taxonomy" id="1506179"/>
    <lineage>
        <taxon>Eukaryota</taxon>
        <taxon>Fungi</taxon>
        <taxon>Dikarya</taxon>
        <taxon>Ascomycota</taxon>
        <taxon>Pezizomycotina</taxon>
        <taxon>Eurotiomycetes</taxon>
        <taxon>Eurotiomycetidae</taxon>
        <taxon>Eurotiales</taxon>
        <taxon>Aspergillaceae</taxon>
        <taxon>Penicillium</taxon>
    </lineage>
</organism>
<keyword evidence="2" id="KW-0547">Nucleotide-binding</keyword>
<keyword evidence="3" id="KW-0342">GTP-binding</keyword>
<dbReference type="InterPro" id="IPR003578">
    <property type="entry name" value="Small_GTPase_Rho"/>
</dbReference>
<dbReference type="FunFam" id="3.40.50.300:FF:000118">
    <property type="entry name" value="Rho-related GTP-binding protein RhoG"/>
    <property type="match status" value="1"/>
</dbReference>
<accession>A0A9W9GAZ6</accession>
<dbReference type="PROSITE" id="PS51419">
    <property type="entry name" value="RAB"/>
    <property type="match status" value="1"/>
</dbReference>
<dbReference type="Gene3D" id="3.40.50.300">
    <property type="entry name" value="P-loop containing nucleotide triphosphate hydrolases"/>
    <property type="match status" value="1"/>
</dbReference>
<dbReference type="SMART" id="SM00173">
    <property type="entry name" value="RAS"/>
    <property type="match status" value="1"/>
</dbReference>
<evidence type="ECO:0000313" key="5">
    <source>
        <dbReference type="Proteomes" id="UP001141434"/>
    </source>
</evidence>
<dbReference type="OrthoDB" id="8830751at2759"/>
<dbReference type="SMART" id="SM00174">
    <property type="entry name" value="RHO"/>
    <property type="match status" value="1"/>
</dbReference>
<dbReference type="EMBL" id="JAPMSZ010000001">
    <property type="protein sequence ID" value="KAJ5114680.1"/>
    <property type="molecule type" value="Genomic_DNA"/>
</dbReference>
<evidence type="ECO:0000256" key="1">
    <source>
        <dbReference type="ARBA" id="ARBA00022481"/>
    </source>
</evidence>
<dbReference type="NCBIfam" id="TIGR00231">
    <property type="entry name" value="small_GTP"/>
    <property type="match status" value="1"/>
</dbReference>
<dbReference type="PRINTS" id="PR00449">
    <property type="entry name" value="RASTRNSFRMNG"/>
</dbReference>
<dbReference type="Pfam" id="PF00071">
    <property type="entry name" value="Ras"/>
    <property type="match status" value="1"/>
</dbReference>
<evidence type="ECO:0000256" key="3">
    <source>
        <dbReference type="ARBA" id="ARBA00023134"/>
    </source>
</evidence>
<dbReference type="GO" id="GO:0005525">
    <property type="term" value="F:GTP binding"/>
    <property type="evidence" value="ECO:0007669"/>
    <property type="project" value="UniProtKB-KW"/>
</dbReference>
<dbReference type="GeneID" id="81390191"/>